<feature type="compositionally biased region" description="Low complexity" evidence="1">
    <location>
        <begin position="107"/>
        <end position="129"/>
    </location>
</feature>
<organism evidence="2 3">
    <name type="scientific">Cochliobolus sativus (strain ND90Pr / ATCC 201652)</name>
    <name type="common">Common root rot and spot blotch fungus</name>
    <name type="synonym">Bipolaris sorokiniana</name>
    <dbReference type="NCBI Taxonomy" id="665912"/>
    <lineage>
        <taxon>Eukaryota</taxon>
        <taxon>Fungi</taxon>
        <taxon>Dikarya</taxon>
        <taxon>Ascomycota</taxon>
        <taxon>Pezizomycotina</taxon>
        <taxon>Dothideomycetes</taxon>
        <taxon>Pleosporomycetidae</taxon>
        <taxon>Pleosporales</taxon>
        <taxon>Pleosporineae</taxon>
        <taxon>Pleosporaceae</taxon>
        <taxon>Bipolaris</taxon>
    </lineage>
</organism>
<dbReference type="HOGENOM" id="CLU_906161_0_0_1"/>
<evidence type="ECO:0000313" key="2">
    <source>
        <dbReference type="EMBL" id="EMD61203.1"/>
    </source>
</evidence>
<name>M2S1V9_COCSN</name>
<dbReference type="KEGG" id="bsc:COCSADRAFT_184070"/>
<dbReference type="GeneID" id="19133442"/>
<feature type="compositionally biased region" description="Polar residues" evidence="1">
    <location>
        <begin position="221"/>
        <end position="235"/>
    </location>
</feature>
<dbReference type="OMA" id="CKIERQF"/>
<feature type="compositionally biased region" description="Low complexity" evidence="1">
    <location>
        <begin position="190"/>
        <end position="199"/>
    </location>
</feature>
<feature type="compositionally biased region" description="Basic and acidic residues" evidence="1">
    <location>
        <begin position="75"/>
        <end position="91"/>
    </location>
</feature>
<evidence type="ECO:0000313" key="3">
    <source>
        <dbReference type="Proteomes" id="UP000016934"/>
    </source>
</evidence>
<dbReference type="Proteomes" id="UP000016934">
    <property type="component" value="Unassembled WGS sequence"/>
</dbReference>
<keyword evidence="3" id="KW-1185">Reference proteome</keyword>
<reference evidence="3" key="2">
    <citation type="journal article" date="2013" name="PLoS Genet.">
        <title>Comparative genome structure, secondary metabolite, and effector coding capacity across Cochliobolus pathogens.</title>
        <authorList>
            <person name="Condon B.J."/>
            <person name="Leng Y."/>
            <person name="Wu D."/>
            <person name="Bushley K.E."/>
            <person name="Ohm R.A."/>
            <person name="Otillar R."/>
            <person name="Martin J."/>
            <person name="Schackwitz W."/>
            <person name="Grimwood J."/>
            <person name="MohdZainudin N."/>
            <person name="Xue C."/>
            <person name="Wang R."/>
            <person name="Manning V.A."/>
            <person name="Dhillon B."/>
            <person name="Tu Z.J."/>
            <person name="Steffenson B.J."/>
            <person name="Salamov A."/>
            <person name="Sun H."/>
            <person name="Lowry S."/>
            <person name="LaButti K."/>
            <person name="Han J."/>
            <person name="Copeland A."/>
            <person name="Lindquist E."/>
            <person name="Barry K."/>
            <person name="Schmutz J."/>
            <person name="Baker S.E."/>
            <person name="Ciuffetti L.M."/>
            <person name="Grigoriev I.V."/>
            <person name="Zhong S."/>
            <person name="Turgeon B.G."/>
        </authorList>
    </citation>
    <scope>NUCLEOTIDE SEQUENCE [LARGE SCALE GENOMIC DNA]</scope>
    <source>
        <strain evidence="3">ND90Pr / ATCC 201652</strain>
    </source>
</reference>
<evidence type="ECO:0000256" key="1">
    <source>
        <dbReference type="SAM" id="MobiDB-lite"/>
    </source>
</evidence>
<feature type="region of interest" description="Disordered" evidence="1">
    <location>
        <begin position="64"/>
        <end position="91"/>
    </location>
</feature>
<dbReference type="RefSeq" id="XP_007703503.1">
    <property type="nucleotide sequence ID" value="XM_007705313.1"/>
</dbReference>
<feature type="region of interest" description="Disordered" evidence="1">
    <location>
        <begin position="106"/>
        <end position="258"/>
    </location>
</feature>
<feature type="compositionally biased region" description="Basic residues" evidence="1">
    <location>
        <begin position="174"/>
        <end position="186"/>
    </location>
</feature>
<accession>M2S1V9</accession>
<dbReference type="OrthoDB" id="3695197at2759"/>
<protein>
    <submittedName>
        <fullName evidence="2">Uncharacterized protein</fullName>
    </submittedName>
</protein>
<dbReference type="EMBL" id="KB445649">
    <property type="protein sequence ID" value="EMD61203.1"/>
    <property type="molecule type" value="Genomic_DNA"/>
</dbReference>
<dbReference type="AlphaFoldDB" id="M2S1V9"/>
<sequence length="307" mass="34838">MERVRKICTLCKIERQFEHSTRRDISCPIPRPSRGHTNPHAQKGRKIFTHNTIRTNTPLKKRNTLRKKNRSAAMAKDRSATRQSTKEDTEVAKSAWLRTWLNKLPITTCPKSPTTPPSSTSPSPRKATSVDLSRIIPFRRTEEPPNAQPTNTRSPITHRTRIPQATKSSSTPNHSRHLSLSKKPMHKINTTTTTPSTPTKLQKQAPAPSRPKSTTTTTTTILRPSTTLAPDSNPITKRPQTHNPDPHPEQPKGSVVGDRRNSTAYLTITAAAGEEEEEELEMSETRRALWEYWNVQCRFLVEEWRDD</sequence>
<proteinExistence type="predicted"/>
<reference evidence="2 3" key="1">
    <citation type="journal article" date="2012" name="PLoS Pathog.">
        <title>Diverse lifestyles and strategies of plant pathogenesis encoded in the genomes of eighteen Dothideomycetes fungi.</title>
        <authorList>
            <person name="Ohm R.A."/>
            <person name="Feau N."/>
            <person name="Henrissat B."/>
            <person name="Schoch C.L."/>
            <person name="Horwitz B.A."/>
            <person name="Barry K.W."/>
            <person name="Condon B.J."/>
            <person name="Copeland A.C."/>
            <person name="Dhillon B."/>
            <person name="Glaser F."/>
            <person name="Hesse C.N."/>
            <person name="Kosti I."/>
            <person name="LaButti K."/>
            <person name="Lindquist E.A."/>
            <person name="Lucas S."/>
            <person name="Salamov A.A."/>
            <person name="Bradshaw R.E."/>
            <person name="Ciuffetti L."/>
            <person name="Hamelin R.C."/>
            <person name="Kema G.H.J."/>
            <person name="Lawrence C."/>
            <person name="Scott J.A."/>
            <person name="Spatafora J.W."/>
            <person name="Turgeon B.G."/>
            <person name="de Wit P.J.G.M."/>
            <person name="Zhong S."/>
            <person name="Goodwin S.B."/>
            <person name="Grigoriev I.V."/>
        </authorList>
    </citation>
    <scope>NUCLEOTIDE SEQUENCE [LARGE SCALE GENOMIC DNA]</scope>
    <source>
        <strain evidence="3">ND90Pr / ATCC 201652</strain>
    </source>
</reference>
<gene>
    <name evidence="2" type="ORF">COCSADRAFT_184070</name>
</gene>
<feature type="compositionally biased region" description="Polar residues" evidence="1">
    <location>
        <begin position="162"/>
        <end position="173"/>
    </location>
</feature>